<dbReference type="PANTHER" id="PTHR11022">
    <property type="entry name" value="PEPTIDOGLYCAN RECOGNITION PROTEIN"/>
    <property type="match status" value="1"/>
</dbReference>
<organism evidence="4 5">
    <name type="scientific">Actinomadura verrucosospora</name>
    <dbReference type="NCBI Taxonomy" id="46165"/>
    <lineage>
        <taxon>Bacteria</taxon>
        <taxon>Bacillati</taxon>
        <taxon>Actinomycetota</taxon>
        <taxon>Actinomycetes</taxon>
        <taxon>Streptosporangiales</taxon>
        <taxon>Thermomonosporaceae</taxon>
        <taxon>Actinomadura</taxon>
    </lineage>
</organism>
<dbReference type="GO" id="GO:0008270">
    <property type="term" value="F:zinc ion binding"/>
    <property type="evidence" value="ECO:0007669"/>
    <property type="project" value="InterPro"/>
</dbReference>
<evidence type="ECO:0000256" key="1">
    <source>
        <dbReference type="ARBA" id="ARBA00007553"/>
    </source>
</evidence>
<dbReference type="PANTHER" id="PTHR11022:SF41">
    <property type="entry name" value="PEPTIDOGLYCAN-RECOGNITION PROTEIN LC-RELATED"/>
    <property type="match status" value="1"/>
</dbReference>
<dbReference type="InterPro" id="IPR006619">
    <property type="entry name" value="PGRP_domain_met/bac"/>
</dbReference>
<keyword evidence="5" id="KW-1185">Reference proteome</keyword>
<dbReference type="GO" id="GO:0009253">
    <property type="term" value="P:peptidoglycan catabolic process"/>
    <property type="evidence" value="ECO:0007669"/>
    <property type="project" value="InterPro"/>
</dbReference>
<dbReference type="SUPFAM" id="SSF55846">
    <property type="entry name" value="N-acetylmuramoyl-L-alanine amidase-like"/>
    <property type="match status" value="1"/>
</dbReference>
<proteinExistence type="inferred from homology"/>
<gene>
    <name evidence="4" type="ORF">ACTIVE_4203</name>
</gene>
<dbReference type="Gene3D" id="3.40.80.10">
    <property type="entry name" value="Peptidoglycan recognition protein-like"/>
    <property type="match status" value="1"/>
</dbReference>
<comment type="similarity">
    <text evidence="1">Belongs to the N-acetylmuramoyl-L-alanine amidase 2 family.</text>
</comment>
<feature type="compositionally biased region" description="Low complexity" evidence="2">
    <location>
        <begin position="182"/>
        <end position="217"/>
    </location>
</feature>
<dbReference type="InterPro" id="IPR015510">
    <property type="entry name" value="PGRP"/>
</dbReference>
<evidence type="ECO:0000313" key="5">
    <source>
        <dbReference type="Proteomes" id="UP000501240"/>
    </source>
</evidence>
<dbReference type="InterPro" id="IPR036505">
    <property type="entry name" value="Amidase/PGRP_sf"/>
</dbReference>
<dbReference type="CDD" id="cd06583">
    <property type="entry name" value="PGRP"/>
    <property type="match status" value="1"/>
</dbReference>
<feature type="region of interest" description="Disordered" evidence="2">
    <location>
        <begin position="148"/>
        <end position="252"/>
    </location>
</feature>
<feature type="compositionally biased region" description="Low complexity" evidence="2">
    <location>
        <begin position="232"/>
        <end position="252"/>
    </location>
</feature>
<reference evidence="4 5" key="1">
    <citation type="submission" date="2020-05" db="EMBL/GenBank/DDBJ databases">
        <title>Actinomadura verrucosospora NRRL-B18236 (PFL_A860) Genome sequencing and assembly.</title>
        <authorList>
            <person name="Samborskyy M."/>
        </authorList>
    </citation>
    <scope>NUCLEOTIDE SEQUENCE [LARGE SCALE GENOMIC DNA]</scope>
    <source>
        <strain evidence="4 5">NRRL:B18236</strain>
    </source>
</reference>
<evidence type="ECO:0000313" key="4">
    <source>
        <dbReference type="EMBL" id="QKG22563.1"/>
    </source>
</evidence>
<name>A0A7D3ZMR9_ACTVE</name>
<dbReference type="AlphaFoldDB" id="A0A7D3ZMR9"/>
<evidence type="ECO:0000256" key="2">
    <source>
        <dbReference type="SAM" id="MobiDB-lite"/>
    </source>
</evidence>
<evidence type="ECO:0000259" key="3">
    <source>
        <dbReference type="SMART" id="SM00701"/>
    </source>
</evidence>
<dbReference type="GO" id="GO:0008745">
    <property type="term" value="F:N-acetylmuramoyl-L-alanine amidase activity"/>
    <property type="evidence" value="ECO:0007669"/>
    <property type="project" value="InterPro"/>
</dbReference>
<dbReference type="SMART" id="SM00701">
    <property type="entry name" value="PGRP"/>
    <property type="match status" value="1"/>
</dbReference>
<dbReference type="EMBL" id="CP053892">
    <property type="protein sequence ID" value="QKG22563.1"/>
    <property type="molecule type" value="Genomic_DNA"/>
</dbReference>
<dbReference type="Proteomes" id="UP000501240">
    <property type="component" value="Chromosome"/>
</dbReference>
<feature type="compositionally biased region" description="Pro residues" evidence="2">
    <location>
        <begin position="218"/>
        <end position="231"/>
    </location>
</feature>
<accession>A0A7D3ZMR9</accession>
<sequence>MVGASVAAVVAAGTVTYLVTDGSDATTSAATRPGPGRVTQHALRDLTAATAAKKVAGLPAASTQPFSLLGVTWDKPRSELRGTVRVRTRDAASGRWSGWQEVEPATEDAPDTRESAGPGSRGGTTGLWVGPSNGVEVRVTGHGRTLPAGLRVDLVDPEGGAGGSGTSRPRAAGEGGTDVRLAAAADPVDGPSDSPAPDASTSATPEPSTSVGTEPSPSETPPSEPSSPEPTPSASTTSAAPSGSVAATTAVTAPKPTMVSRAAWGADESLVKDPPEYDTSVKAVFVHHSDTGNSYTCAEAPSVVRSIFLYHVKSEGWNDIGYNFLVDKCGTVYEGRGGGVDRPVHGAHTYGFNTDTAGIAVLGTYTNANETPAGVAPTQAALNGVAKVAAWKLGLTGVDPTGKTKLTSMAPNGTGGKYPYGQEVSFDTISGHRDGFATACPGAQLYAKLGDIRTAAKKLTTPAVAVTLTGATNVGGRYYTKSAVTVGWKPVASATYQVRVDGTVAATPAAGASSAALTLQPGTHSVVVHATYGDGSSADSPAATVVADVTKPVFGTPPALSLRRATVSTTGIPVTLGWKATDNALLNSVKATSPAAKTFAGTTTSWAATAKPGAAQTWSLTAADAAGNTATSAVSRSVALMPEGQSTRTGTWKKTTNSSYLGGYGLYSASKGASASWTFTGREAGLVVKRQSNVGAVVVYVDGVKAGTLDTRASKLAYRQLVWTRAWKASGKHTIKVVVAGTSGRPTVCIDGIAYIR</sequence>
<dbReference type="InterPro" id="IPR002502">
    <property type="entry name" value="Amidase_domain"/>
</dbReference>
<dbReference type="Gene3D" id="2.60.120.260">
    <property type="entry name" value="Galactose-binding domain-like"/>
    <property type="match status" value="1"/>
</dbReference>
<feature type="region of interest" description="Disordered" evidence="2">
    <location>
        <begin position="95"/>
        <end position="133"/>
    </location>
</feature>
<dbReference type="Pfam" id="PF01510">
    <property type="entry name" value="Amidase_2"/>
    <property type="match status" value="1"/>
</dbReference>
<feature type="domain" description="Peptidoglycan recognition protein family" evidence="3">
    <location>
        <begin position="256"/>
        <end position="411"/>
    </location>
</feature>
<protein>
    <submittedName>
        <fullName evidence="4">N-acetylmuramoyl-L-alanine amidase family 2</fullName>
    </submittedName>
</protein>